<gene>
    <name evidence="2" type="ORF">M408DRAFT_7942</name>
</gene>
<dbReference type="AlphaFoldDB" id="A0A0C3BD77"/>
<organism evidence="2 3">
    <name type="scientific">Serendipita vermifera MAFF 305830</name>
    <dbReference type="NCBI Taxonomy" id="933852"/>
    <lineage>
        <taxon>Eukaryota</taxon>
        <taxon>Fungi</taxon>
        <taxon>Dikarya</taxon>
        <taxon>Basidiomycota</taxon>
        <taxon>Agaricomycotina</taxon>
        <taxon>Agaricomycetes</taxon>
        <taxon>Sebacinales</taxon>
        <taxon>Serendipitaceae</taxon>
        <taxon>Serendipita</taxon>
    </lineage>
</organism>
<sequence length="159" mass="18123">MPSLSTLTVDIGMTDSIVSLTQCNPLRTKELRSITLIWGRGRVKYLRPPLLLESLPRLLSRFPDIDTIYMKGRVLDILLKALWVVPEESRPAVIGGKRLVNIDRDCFFDFVGTEDNASLELLAAEWELLQADDQYLSTRSSWNRKGGKKPKNQSKYDVK</sequence>
<proteinExistence type="predicted"/>
<reference evidence="2 3" key="1">
    <citation type="submission" date="2014-04" db="EMBL/GenBank/DDBJ databases">
        <authorList>
            <consortium name="DOE Joint Genome Institute"/>
            <person name="Kuo A."/>
            <person name="Zuccaro A."/>
            <person name="Kohler A."/>
            <person name="Nagy L.G."/>
            <person name="Floudas D."/>
            <person name="Copeland A."/>
            <person name="Barry K.W."/>
            <person name="Cichocki N."/>
            <person name="Veneault-Fourrey C."/>
            <person name="LaButti K."/>
            <person name="Lindquist E.A."/>
            <person name="Lipzen A."/>
            <person name="Lundell T."/>
            <person name="Morin E."/>
            <person name="Murat C."/>
            <person name="Sun H."/>
            <person name="Tunlid A."/>
            <person name="Henrissat B."/>
            <person name="Grigoriev I.V."/>
            <person name="Hibbett D.S."/>
            <person name="Martin F."/>
            <person name="Nordberg H.P."/>
            <person name="Cantor M.N."/>
            <person name="Hua S.X."/>
        </authorList>
    </citation>
    <scope>NUCLEOTIDE SEQUENCE [LARGE SCALE GENOMIC DNA]</scope>
    <source>
        <strain evidence="2 3">MAFF 305830</strain>
    </source>
</reference>
<dbReference type="Proteomes" id="UP000054097">
    <property type="component" value="Unassembled WGS sequence"/>
</dbReference>
<evidence type="ECO:0000256" key="1">
    <source>
        <dbReference type="SAM" id="MobiDB-lite"/>
    </source>
</evidence>
<dbReference type="HOGENOM" id="CLU_1661859_0_0_1"/>
<feature type="region of interest" description="Disordered" evidence="1">
    <location>
        <begin position="140"/>
        <end position="159"/>
    </location>
</feature>
<evidence type="ECO:0000313" key="3">
    <source>
        <dbReference type="Proteomes" id="UP000054097"/>
    </source>
</evidence>
<protein>
    <submittedName>
        <fullName evidence="2">Uncharacterized protein</fullName>
    </submittedName>
</protein>
<reference evidence="3" key="2">
    <citation type="submission" date="2015-01" db="EMBL/GenBank/DDBJ databases">
        <title>Evolutionary Origins and Diversification of the Mycorrhizal Mutualists.</title>
        <authorList>
            <consortium name="DOE Joint Genome Institute"/>
            <consortium name="Mycorrhizal Genomics Consortium"/>
            <person name="Kohler A."/>
            <person name="Kuo A."/>
            <person name="Nagy L.G."/>
            <person name="Floudas D."/>
            <person name="Copeland A."/>
            <person name="Barry K.W."/>
            <person name="Cichocki N."/>
            <person name="Veneault-Fourrey C."/>
            <person name="LaButti K."/>
            <person name="Lindquist E.A."/>
            <person name="Lipzen A."/>
            <person name="Lundell T."/>
            <person name="Morin E."/>
            <person name="Murat C."/>
            <person name="Riley R."/>
            <person name="Ohm R."/>
            <person name="Sun H."/>
            <person name="Tunlid A."/>
            <person name="Henrissat B."/>
            <person name="Grigoriev I.V."/>
            <person name="Hibbett D.S."/>
            <person name="Martin F."/>
        </authorList>
    </citation>
    <scope>NUCLEOTIDE SEQUENCE [LARGE SCALE GENOMIC DNA]</scope>
    <source>
        <strain evidence="3">MAFF 305830</strain>
    </source>
</reference>
<evidence type="ECO:0000313" key="2">
    <source>
        <dbReference type="EMBL" id="KIM30079.1"/>
    </source>
</evidence>
<dbReference type="EMBL" id="KN824286">
    <property type="protein sequence ID" value="KIM30079.1"/>
    <property type="molecule type" value="Genomic_DNA"/>
</dbReference>
<accession>A0A0C3BD77</accession>
<keyword evidence="3" id="KW-1185">Reference proteome</keyword>
<name>A0A0C3BD77_SERVB</name>